<dbReference type="EMBL" id="MU005606">
    <property type="protein sequence ID" value="KAF2679083.1"/>
    <property type="molecule type" value="Genomic_DNA"/>
</dbReference>
<dbReference type="Proteomes" id="UP000799291">
    <property type="component" value="Unassembled WGS sequence"/>
</dbReference>
<dbReference type="OrthoDB" id="3021074at2759"/>
<feature type="transmembrane region" description="Helical" evidence="1">
    <location>
        <begin position="150"/>
        <end position="171"/>
    </location>
</feature>
<name>A0A6G1IM62_9PLEO</name>
<proteinExistence type="predicted"/>
<evidence type="ECO:0000313" key="3">
    <source>
        <dbReference type="Proteomes" id="UP000799291"/>
    </source>
</evidence>
<evidence type="ECO:0000313" key="2">
    <source>
        <dbReference type="EMBL" id="KAF2679083.1"/>
    </source>
</evidence>
<dbReference type="AlphaFoldDB" id="A0A6G1IM62"/>
<reference evidence="2" key="1">
    <citation type="journal article" date="2020" name="Stud. Mycol.">
        <title>101 Dothideomycetes genomes: a test case for predicting lifestyles and emergence of pathogens.</title>
        <authorList>
            <person name="Haridas S."/>
            <person name="Albert R."/>
            <person name="Binder M."/>
            <person name="Bloem J."/>
            <person name="Labutti K."/>
            <person name="Salamov A."/>
            <person name="Andreopoulos B."/>
            <person name="Baker S."/>
            <person name="Barry K."/>
            <person name="Bills G."/>
            <person name="Bluhm B."/>
            <person name="Cannon C."/>
            <person name="Castanera R."/>
            <person name="Culley D."/>
            <person name="Daum C."/>
            <person name="Ezra D."/>
            <person name="Gonzalez J."/>
            <person name="Henrissat B."/>
            <person name="Kuo A."/>
            <person name="Liang C."/>
            <person name="Lipzen A."/>
            <person name="Lutzoni F."/>
            <person name="Magnuson J."/>
            <person name="Mondo S."/>
            <person name="Nolan M."/>
            <person name="Ohm R."/>
            <person name="Pangilinan J."/>
            <person name="Park H.-J."/>
            <person name="Ramirez L."/>
            <person name="Alfaro M."/>
            <person name="Sun H."/>
            <person name="Tritt A."/>
            <person name="Yoshinaga Y."/>
            <person name="Zwiers L.-H."/>
            <person name="Turgeon B."/>
            <person name="Goodwin S."/>
            <person name="Spatafora J."/>
            <person name="Crous P."/>
            <person name="Grigoriev I."/>
        </authorList>
    </citation>
    <scope>NUCLEOTIDE SEQUENCE</scope>
    <source>
        <strain evidence="2">CBS 122367</strain>
    </source>
</reference>
<sequence>MCNDFANSEHKSSFLFRIYEMITPNARTLLITLLLITALVGFLHDANANPTLSGKNFGRTTRHTLATGKRSVDIDDLSAWKARCLYAVSGMYCKIQRILFYVVAILAFRFRFHRWLTVIDAGFLITYSTTAAIHGLALTFDPAIGRDSDYLVLTKLMYTYSYVATCFTFYAPRIFNAPGRLTIALWTGIVAAAAITMTSRIGAFVDGYIANVNIEVCDSTGICANTCNLRTGPSLFHSKDEEMLLYCRGPPIDIPSNISSSTADLFTIASAIMWRINDSNKDSASYKKSSSGIIWVVVISIILQTTTLNWILPPPTARDLIFIRLTKNCNHGATDYLLTRILRRLVKVILFFVWPLQYLYLSLSWLLAPCVLIPSLSDFIFLNWMPGDDTPLSTPSRRRLRTAKALALSWYIWAGLGYLMWPALFLYGLITGEKEFKRLELPEQGTPLNAGQWSPWVNVGLGLLVATVHRIFHPESKAHSIWVQQGVLRSTEAKRPWWVFGWEEAWYWYTFVHGEWVDLVTWWKNPMRASWARKIMSNRNENI</sequence>
<feature type="transmembrane region" description="Helical" evidence="1">
    <location>
        <begin position="405"/>
        <end position="430"/>
    </location>
</feature>
<keyword evidence="3" id="KW-1185">Reference proteome</keyword>
<keyword evidence="1" id="KW-1133">Transmembrane helix</keyword>
<protein>
    <submittedName>
        <fullName evidence="2">Uncharacterized protein</fullName>
    </submittedName>
</protein>
<feature type="transmembrane region" description="Helical" evidence="1">
    <location>
        <begin position="292"/>
        <end position="312"/>
    </location>
</feature>
<gene>
    <name evidence="2" type="ORF">K458DRAFT_408349</name>
</gene>
<keyword evidence="1" id="KW-0472">Membrane</keyword>
<feature type="transmembrane region" description="Helical" evidence="1">
    <location>
        <begin position="115"/>
        <end position="138"/>
    </location>
</feature>
<feature type="transmembrane region" description="Helical" evidence="1">
    <location>
        <begin position="183"/>
        <end position="203"/>
    </location>
</feature>
<accession>A0A6G1IM62</accession>
<evidence type="ECO:0000256" key="1">
    <source>
        <dbReference type="SAM" id="Phobius"/>
    </source>
</evidence>
<feature type="transmembrane region" description="Helical" evidence="1">
    <location>
        <begin position="366"/>
        <end position="384"/>
    </location>
</feature>
<keyword evidence="1" id="KW-0812">Transmembrane</keyword>
<organism evidence="2 3">
    <name type="scientific">Lentithecium fluviatile CBS 122367</name>
    <dbReference type="NCBI Taxonomy" id="1168545"/>
    <lineage>
        <taxon>Eukaryota</taxon>
        <taxon>Fungi</taxon>
        <taxon>Dikarya</taxon>
        <taxon>Ascomycota</taxon>
        <taxon>Pezizomycotina</taxon>
        <taxon>Dothideomycetes</taxon>
        <taxon>Pleosporomycetidae</taxon>
        <taxon>Pleosporales</taxon>
        <taxon>Massarineae</taxon>
        <taxon>Lentitheciaceae</taxon>
        <taxon>Lentithecium</taxon>
    </lineage>
</organism>